<evidence type="ECO:0000313" key="3">
    <source>
        <dbReference type="Proteomes" id="UP000286976"/>
    </source>
</evidence>
<dbReference type="InterPro" id="IPR011551">
    <property type="entry name" value="NTP_PyrPHydrolase_MazG"/>
</dbReference>
<proteinExistence type="predicted"/>
<dbReference type="CDD" id="cd11529">
    <property type="entry name" value="NTP-PPase_MazG_Cterm"/>
    <property type="match status" value="1"/>
</dbReference>
<dbReference type="GO" id="GO:0047429">
    <property type="term" value="F:nucleoside triphosphate diphosphatase activity"/>
    <property type="evidence" value="ECO:0007669"/>
    <property type="project" value="InterPro"/>
</dbReference>
<dbReference type="PANTHER" id="PTHR30522">
    <property type="entry name" value="NUCLEOSIDE TRIPHOSPHATE PYROPHOSPHOHYDROLASE"/>
    <property type="match status" value="1"/>
</dbReference>
<dbReference type="Proteomes" id="UP000286976">
    <property type="component" value="Unassembled WGS sequence"/>
</dbReference>
<comment type="caution">
    <text evidence="2">The sequence shown here is derived from an EMBL/GenBank/DDBJ whole genome shotgun (WGS) entry which is preliminary data.</text>
</comment>
<dbReference type="AlphaFoldDB" id="A0A432XA04"/>
<dbReference type="GO" id="GO:0006203">
    <property type="term" value="P:dGTP catabolic process"/>
    <property type="evidence" value="ECO:0007669"/>
    <property type="project" value="TreeGrafter"/>
</dbReference>
<dbReference type="InterPro" id="IPR048011">
    <property type="entry name" value="NTP-PPase_MazG-like_C"/>
</dbReference>
<protein>
    <recommendedName>
        <fullName evidence="1">NTP pyrophosphohydrolase MazG-like domain-containing protein</fullName>
    </recommendedName>
</protein>
<dbReference type="PANTHER" id="PTHR30522:SF0">
    <property type="entry name" value="NUCLEOSIDE TRIPHOSPHATE PYROPHOSPHOHYDROLASE"/>
    <property type="match status" value="1"/>
</dbReference>
<name>A0A432XA04_9GAMM</name>
<dbReference type="SUPFAM" id="SSF101386">
    <property type="entry name" value="all-alpha NTP pyrophosphatases"/>
    <property type="match status" value="1"/>
</dbReference>
<dbReference type="InterPro" id="IPR004518">
    <property type="entry name" value="MazG-like_dom"/>
</dbReference>
<evidence type="ECO:0000259" key="1">
    <source>
        <dbReference type="Pfam" id="PF03819"/>
    </source>
</evidence>
<organism evidence="2 3">
    <name type="scientific">Aliidiomarina taiwanensis</name>
    <dbReference type="NCBI Taxonomy" id="946228"/>
    <lineage>
        <taxon>Bacteria</taxon>
        <taxon>Pseudomonadati</taxon>
        <taxon>Pseudomonadota</taxon>
        <taxon>Gammaproteobacteria</taxon>
        <taxon>Alteromonadales</taxon>
        <taxon>Idiomarinaceae</taxon>
        <taxon>Aliidiomarina</taxon>
    </lineage>
</organism>
<dbReference type="GO" id="GO:0046061">
    <property type="term" value="P:dATP catabolic process"/>
    <property type="evidence" value="ECO:0007669"/>
    <property type="project" value="TreeGrafter"/>
</dbReference>
<sequence length="134" mass="15258">MCLMCNEKPKQRTSTMQQAVAIQQAASQHGFDWQSLAPVMDKIREEIDEVNEELTAEVVQRERVTDELGDLLFAVLNLVRHAQVDPDVALQSANEKFSRRFQKVTESVASGRGAFSDYSLDELELFWQQAKRKG</sequence>
<feature type="domain" description="NTP pyrophosphohydrolase MazG-like" evidence="1">
    <location>
        <begin position="38"/>
        <end position="104"/>
    </location>
</feature>
<accession>A0A432XA04</accession>
<dbReference type="Gene3D" id="1.10.287.1080">
    <property type="entry name" value="MazG-like"/>
    <property type="match status" value="1"/>
</dbReference>
<reference evidence="2 3" key="1">
    <citation type="journal article" date="2011" name="Front. Microbiol.">
        <title>Genomic signatures of strain selection and enhancement in Bacillus atrophaeus var. globigii, a historical biowarfare simulant.</title>
        <authorList>
            <person name="Gibbons H.S."/>
            <person name="Broomall S.M."/>
            <person name="McNew L.A."/>
            <person name="Daligault H."/>
            <person name="Chapman C."/>
            <person name="Bruce D."/>
            <person name="Karavis M."/>
            <person name="Krepps M."/>
            <person name="McGregor P.A."/>
            <person name="Hong C."/>
            <person name="Park K.H."/>
            <person name="Akmal A."/>
            <person name="Feldman A."/>
            <person name="Lin J.S."/>
            <person name="Chang W.E."/>
            <person name="Higgs B.W."/>
            <person name="Demirev P."/>
            <person name="Lindquist J."/>
            <person name="Liem A."/>
            <person name="Fochler E."/>
            <person name="Read T.D."/>
            <person name="Tapia R."/>
            <person name="Johnson S."/>
            <person name="Bishop-Lilly K.A."/>
            <person name="Detter C."/>
            <person name="Han C."/>
            <person name="Sozhamannan S."/>
            <person name="Rosenzweig C.N."/>
            <person name="Skowronski E.W."/>
        </authorList>
    </citation>
    <scope>NUCLEOTIDE SEQUENCE [LARGE SCALE GENOMIC DNA]</scope>
    <source>
        <strain evidence="2 3">AIT1</strain>
    </source>
</reference>
<dbReference type="GO" id="GO:0046076">
    <property type="term" value="P:dTTP catabolic process"/>
    <property type="evidence" value="ECO:0007669"/>
    <property type="project" value="TreeGrafter"/>
</dbReference>
<dbReference type="GO" id="GO:0046047">
    <property type="term" value="P:TTP catabolic process"/>
    <property type="evidence" value="ECO:0007669"/>
    <property type="project" value="TreeGrafter"/>
</dbReference>
<dbReference type="GO" id="GO:0046081">
    <property type="term" value="P:dUTP catabolic process"/>
    <property type="evidence" value="ECO:0007669"/>
    <property type="project" value="TreeGrafter"/>
</dbReference>
<keyword evidence="3" id="KW-1185">Reference proteome</keyword>
<evidence type="ECO:0000313" key="2">
    <source>
        <dbReference type="EMBL" id="RUO44228.1"/>
    </source>
</evidence>
<dbReference type="GO" id="GO:0046052">
    <property type="term" value="P:UTP catabolic process"/>
    <property type="evidence" value="ECO:0007669"/>
    <property type="project" value="TreeGrafter"/>
</dbReference>
<dbReference type="Pfam" id="PF03819">
    <property type="entry name" value="MazG"/>
    <property type="match status" value="1"/>
</dbReference>
<dbReference type="EMBL" id="PIPQ01000001">
    <property type="protein sequence ID" value="RUO44228.1"/>
    <property type="molecule type" value="Genomic_DNA"/>
</dbReference>
<gene>
    <name evidence="2" type="ORF">CWE15_03405</name>
</gene>